<dbReference type="OrthoDB" id="8591457at2"/>
<dbReference type="Proteomes" id="UP000217005">
    <property type="component" value="Unassembled WGS sequence"/>
</dbReference>
<reference evidence="1 2" key="1">
    <citation type="submission" date="2017-05" db="EMBL/GenBank/DDBJ databases">
        <title>Complete and WGS of Bordetella genogroups.</title>
        <authorList>
            <person name="Spilker T."/>
            <person name="LiPuma J."/>
        </authorList>
    </citation>
    <scope>NUCLEOTIDE SEQUENCE [LARGE SCALE GENOMIC DNA]</scope>
    <source>
        <strain evidence="1 2">AU17610</strain>
    </source>
</reference>
<comment type="caution">
    <text evidence="1">The sequence shown here is derived from an EMBL/GenBank/DDBJ whole genome shotgun (WGS) entry which is preliminary data.</text>
</comment>
<dbReference type="EMBL" id="NEVL01000003">
    <property type="protein sequence ID" value="OZI36426.1"/>
    <property type="molecule type" value="Genomic_DNA"/>
</dbReference>
<evidence type="ECO:0000313" key="1">
    <source>
        <dbReference type="EMBL" id="OZI36426.1"/>
    </source>
</evidence>
<evidence type="ECO:0000313" key="2">
    <source>
        <dbReference type="Proteomes" id="UP000217005"/>
    </source>
</evidence>
<name>A0A261SGB4_9BORD</name>
<proteinExistence type="predicted"/>
<dbReference type="AlphaFoldDB" id="A0A261SGB4"/>
<organism evidence="1 2">
    <name type="scientific">Bordetella genomosp. 1</name>
    <dbReference type="NCBI Taxonomy" id="1395607"/>
    <lineage>
        <taxon>Bacteria</taxon>
        <taxon>Pseudomonadati</taxon>
        <taxon>Pseudomonadota</taxon>
        <taxon>Betaproteobacteria</taxon>
        <taxon>Burkholderiales</taxon>
        <taxon>Alcaligenaceae</taxon>
        <taxon>Bordetella</taxon>
    </lineage>
</organism>
<sequence>MSDPLSAIGHATTDPAPSPGPFRIVKAQFPVAMLFGHDLIALLDADGRLLREANGLATSRQGRIKPIGYLPSDRLKVYEFSAPALYRAQQRQLTLCTGSWEEVSRHWRVLRAAASALNARHLRYPMLGFGPNSNSVATTLIAAMGLADPDLAGRCAPGRRTLLLDAGTLAALRERHGMGGARVQA</sequence>
<accession>A0A261SGB4</accession>
<gene>
    <name evidence="1" type="ORF">CEG14_15625</name>
</gene>
<protein>
    <submittedName>
        <fullName evidence="1">Uncharacterized protein</fullName>
    </submittedName>
</protein>
<dbReference type="RefSeq" id="WP_094827232.1">
    <property type="nucleotide sequence ID" value="NZ_NEVL01000003.1"/>
</dbReference>